<sequence length="91" mass="10091">MICIYCLFKRKAKEDQLLDIVDKCSEDMQLHGLEAVNMMGIAAWCLQVDSAKRPSLSTVVKVSEGVMDVEVDIDYNFLDLPCADSSSSTLV</sequence>
<name>A0A218X209_PUNGR</name>
<dbReference type="Proteomes" id="UP000197138">
    <property type="component" value="Unassembled WGS sequence"/>
</dbReference>
<protein>
    <recommendedName>
        <fullName evidence="3">Serine-threonine/tyrosine-protein kinase catalytic domain-containing protein</fullName>
    </recommendedName>
</protein>
<evidence type="ECO:0008006" key="3">
    <source>
        <dbReference type="Google" id="ProtNLM"/>
    </source>
</evidence>
<dbReference type="EMBL" id="MTKT01002492">
    <property type="protein sequence ID" value="OWM78736.1"/>
    <property type="molecule type" value="Genomic_DNA"/>
</dbReference>
<comment type="caution">
    <text evidence="1">The sequence shown here is derived from an EMBL/GenBank/DDBJ whole genome shotgun (WGS) entry which is preliminary data.</text>
</comment>
<reference evidence="2" key="1">
    <citation type="journal article" date="2017" name="Plant J.">
        <title>The pomegranate (Punica granatum L.) genome and the genomics of punicalagin biosynthesis.</title>
        <authorList>
            <person name="Qin G."/>
            <person name="Xu C."/>
            <person name="Ming R."/>
            <person name="Tang H."/>
            <person name="Guyot R."/>
            <person name="Kramer E.M."/>
            <person name="Hu Y."/>
            <person name="Yi X."/>
            <person name="Qi Y."/>
            <person name="Xu X."/>
            <person name="Gao Z."/>
            <person name="Pan H."/>
            <person name="Jian J."/>
            <person name="Tian Y."/>
            <person name="Yue Z."/>
            <person name="Xu Y."/>
        </authorList>
    </citation>
    <scope>NUCLEOTIDE SEQUENCE [LARGE SCALE GENOMIC DNA]</scope>
    <source>
        <strain evidence="2">cv. Dabenzi</strain>
    </source>
</reference>
<organism evidence="1 2">
    <name type="scientific">Punica granatum</name>
    <name type="common">Pomegranate</name>
    <dbReference type="NCBI Taxonomy" id="22663"/>
    <lineage>
        <taxon>Eukaryota</taxon>
        <taxon>Viridiplantae</taxon>
        <taxon>Streptophyta</taxon>
        <taxon>Embryophyta</taxon>
        <taxon>Tracheophyta</taxon>
        <taxon>Spermatophyta</taxon>
        <taxon>Magnoliopsida</taxon>
        <taxon>eudicotyledons</taxon>
        <taxon>Gunneridae</taxon>
        <taxon>Pentapetalae</taxon>
        <taxon>rosids</taxon>
        <taxon>malvids</taxon>
        <taxon>Myrtales</taxon>
        <taxon>Lythraceae</taxon>
        <taxon>Punica</taxon>
    </lineage>
</organism>
<proteinExistence type="predicted"/>
<evidence type="ECO:0000313" key="1">
    <source>
        <dbReference type="EMBL" id="OWM78736.1"/>
    </source>
</evidence>
<evidence type="ECO:0000313" key="2">
    <source>
        <dbReference type="Proteomes" id="UP000197138"/>
    </source>
</evidence>
<accession>A0A218X209</accession>
<gene>
    <name evidence="1" type="ORF">CDL15_Pgr002907</name>
</gene>
<dbReference type="AlphaFoldDB" id="A0A218X209"/>